<proteinExistence type="predicted"/>
<comment type="caution">
    <text evidence="2">The sequence shown here is derived from an EMBL/GenBank/DDBJ whole genome shotgun (WGS) entry which is preliminary data.</text>
</comment>
<evidence type="ECO:0000256" key="1">
    <source>
        <dbReference type="SAM" id="MobiDB-lite"/>
    </source>
</evidence>
<dbReference type="EMBL" id="BKCJ010172601">
    <property type="protein sequence ID" value="GEY36641.1"/>
    <property type="molecule type" value="Genomic_DNA"/>
</dbReference>
<reference evidence="2" key="1">
    <citation type="journal article" date="2019" name="Sci. Rep.">
        <title>Draft genome of Tanacetum cinerariifolium, the natural source of mosquito coil.</title>
        <authorList>
            <person name="Yamashiro T."/>
            <person name="Shiraishi A."/>
            <person name="Satake H."/>
            <person name="Nakayama K."/>
        </authorList>
    </citation>
    <scope>NUCLEOTIDE SEQUENCE</scope>
</reference>
<feature type="compositionally biased region" description="Polar residues" evidence="1">
    <location>
        <begin position="1"/>
        <end position="15"/>
    </location>
</feature>
<keyword evidence="2" id="KW-0547">Nucleotide-binding</keyword>
<gene>
    <name evidence="2" type="ORF">Tci_408615</name>
</gene>
<sequence length="85" mass="9519">NISNMNKSSRFSNISPVHFDIGTSDNATTSPLRNKGKSIYDATRTHLPEETEDEHGYLDRITGISKDYFDHEDPAVECQKCGAML</sequence>
<protein>
    <submittedName>
        <fullName evidence="2">ATP-dependent DNA helicase PIF1</fullName>
    </submittedName>
</protein>
<name>A0A699HS48_TANCI</name>
<dbReference type="GO" id="GO:0004386">
    <property type="term" value="F:helicase activity"/>
    <property type="evidence" value="ECO:0007669"/>
    <property type="project" value="UniProtKB-KW"/>
</dbReference>
<feature type="region of interest" description="Disordered" evidence="1">
    <location>
        <begin position="1"/>
        <end position="35"/>
    </location>
</feature>
<keyword evidence="2" id="KW-0378">Hydrolase</keyword>
<feature type="compositionally biased region" description="Polar residues" evidence="1">
    <location>
        <begin position="23"/>
        <end position="32"/>
    </location>
</feature>
<keyword evidence="2" id="KW-0347">Helicase</keyword>
<dbReference type="AlphaFoldDB" id="A0A699HS48"/>
<accession>A0A699HS48</accession>
<evidence type="ECO:0000313" key="2">
    <source>
        <dbReference type="EMBL" id="GEY36641.1"/>
    </source>
</evidence>
<feature type="non-terminal residue" evidence="2">
    <location>
        <position position="1"/>
    </location>
</feature>
<keyword evidence="2" id="KW-0067">ATP-binding</keyword>
<organism evidence="2">
    <name type="scientific">Tanacetum cinerariifolium</name>
    <name type="common">Dalmatian daisy</name>
    <name type="synonym">Chrysanthemum cinerariifolium</name>
    <dbReference type="NCBI Taxonomy" id="118510"/>
    <lineage>
        <taxon>Eukaryota</taxon>
        <taxon>Viridiplantae</taxon>
        <taxon>Streptophyta</taxon>
        <taxon>Embryophyta</taxon>
        <taxon>Tracheophyta</taxon>
        <taxon>Spermatophyta</taxon>
        <taxon>Magnoliopsida</taxon>
        <taxon>eudicotyledons</taxon>
        <taxon>Gunneridae</taxon>
        <taxon>Pentapetalae</taxon>
        <taxon>asterids</taxon>
        <taxon>campanulids</taxon>
        <taxon>Asterales</taxon>
        <taxon>Asteraceae</taxon>
        <taxon>Asteroideae</taxon>
        <taxon>Anthemideae</taxon>
        <taxon>Anthemidinae</taxon>
        <taxon>Tanacetum</taxon>
    </lineage>
</organism>